<protein>
    <submittedName>
        <fullName evidence="13">CBS domain containing-hemolysin-like protein</fullName>
    </submittedName>
</protein>
<dbReference type="Pfam" id="PF03471">
    <property type="entry name" value="CorC_HlyC"/>
    <property type="match status" value="1"/>
</dbReference>
<dbReference type="InterPro" id="IPR036318">
    <property type="entry name" value="FAD-bd_PCMH-like_sf"/>
</dbReference>
<dbReference type="Gene3D" id="3.10.580.10">
    <property type="entry name" value="CBS-domain"/>
    <property type="match status" value="1"/>
</dbReference>
<feature type="transmembrane region" description="Helical" evidence="11">
    <location>
        <begin position="123"/>
        <end position="143"/>
    </location>
</feature>
<keyword evidence="3" id="KW-1003">Cell membrane</keyword>
<dbReference type="InterPro" id="IPR044751">
    <property type="entry name" value="Ion_transp-like_CBS"/>
</dbReference>
<dbReference type="SUPFAM" id="SSF56176">
    <property type="entry name" value="FAD-binding/transporter-associated domain-like"/>
    <property type="match status" value="1"/>
</dbReference>
<dbReference type="PROSITE" id="PS51371">
    <property type="entry name" value="CBS"/>
    <property type="match status" value="2"/>
</dbReference>
<feature type="domain" description="CBS" evidence="12">
    <location>
        <begin position="196"/>
        <end position="256"/>
    </location>
</feature>
<dbReference type="Pfam" id="PF01595">
    <property type="entry name" value="CNNM"/>
    <property type="match status" value="1"/>
</dbReference>
<evidence type="ECO:0000256" key="9">
    <source>
        <dbReference type="PROSITE-ProRule" id="PRU00703"/>
    </source>
</evidence>
<name>A0A2A9E8I7_9MICO</name>
<evidence type="ECO:0000256" key="7">
    <source>
        <dbReference type="ARBA" id="ARBA00023122"/>
    </source>
</evidence>
<feature type="region of interest" description="Disordered" evidence="10">
    <location>
        <begin position="410"/>
        <end position="448"/>
    </location>
</feature>
<evidence type="ECO:0000313" key="13">
    <source>
        <dbReference type="EMBL" id="PFG35367.1"/>
    </source>
</evidence>
<feature type="domain" description="CBS" evidence="12">
    <location>
        <begin position="271"/>
        <end position="328"/>
    </location>
</feature>
<proteinExistence type="inferred from homology"/>
<dbReference type="Gene3D" id="3.30.465.10">
    <property type="match status" value="1"/>
</dbReference>
<evidence type="ECO:0000256" key="8">
    <source>
        <dbReference type="ARBA" id="ARBA00023136"/>
    </source>
</evidence>
<evidence type="ECO:0000256" key="10">
    <source>
        <dbReference type="SAM" id="MobiDB-lite"/>
    </source>
</evidence>
<reference evidence="13 14" key="1">
    <citation type="submission" date="2017-10" db="EMBL/GenBank/DDBJ databases">
        <title>Sequencing the genomes of 1000 actinobacteria strains.</title>
        <authorList>
            <person name="Klenk H.-P."/>
        </authorList>
    </citation>
    <scope>NUCLEOTIDE SEQUENCE [LARGE SCALE GENOMIC DNA]</scope>
    <source>
        <strain evidence="13 14">DSM 21574</strain>
    </source>
</reference>
<evidence type="ECO:0000259" key="12">
    <source>
        <dbReference type="PROSITE" id="PS51371"/>
    </source>
</evidence>
<sequence length="448" mass="48360">MSEVPVPALLVGATLGIVLAALLSSGEVAVQRVTRSSMADVAESGTKSARRAAALVTDPRRTASAAAFWRIVAEMTATACITLSLEHALDVWWHVLGLAVVVSSLVALVLVRLSPRSFGRRHPASVLVALSPLLLAALRLAGWTAGTALSSSEEVGEHELQEMVDRVNESEVIEEEERELIRSVFGLGSTLTREVMVPRTDMVTTPTTTLLPSALRLFQRSGFSRVPVVGDSEDDVRGVVYFKDVVDRLHGDPVSGSGAPGDAASTTVEDVMRPAHFVPESKPVDDLLRDLQESRSHMALVVDEYGGTAGLVTMEDAIEEIVGEVTDEHDPDAAEIVETGPGEYRVPARTNLWELGELLGLELEDDDVDTVAGLLAKALGRVPLLGSHAEVAGVHLVAERVEGRRKRVSTILARRLDPPENDHSDSDQRDQRTSRHDRADRNDRRSDS</sequence>
<evidence type="ECO:0000256" key="3">
    <source>
        <dbReference type="ARBA" id="ARBA00022475"/>
    </source>
</evidence>
<evidence type="ECO:0000256" key="1">
    <source>
        <dbReference type="ARBA" id="ARBA00004651"/>
    </source>
</evidence>
<dbReference type="SMART" id="SM00116">
    <property type="entry name" value="CBS"/>
    <property type="match status" value="2"/>
</dbReference>
<dbReference type="SMART" id="SM01091">
    <property type="entry name" value="CorC_HlyC"/>
    <property type="match status" value="1"/>
</dbReference>
<feature type="transmembrane region" description="Helical" evidence="11">
    <location>
        <begin position="91"/>
        <end position="111"/>
    </location>
</feature>
<keyword evidence="6 11" id="KW-1133">Transmembrane helix</keyword>
<dbReference type="FunFam" id="3.10.580.10:FF:000002">
    <property type="entry name" value="Magnesium/cobalt efflux protein CorC"/>
    <property type="match status" value="1"/>
</dbReference>
<evidence type="ECO:0000256" key="11">
    <source>
        <dbReference type="SAM" id="Phobius"/>
    </source>
</evidence>
<keyword evidence="7 9" id="KW-0129">CBS domain</keyword>
<dbReference type="OrthoDB" id="110231at2"/>
<dbReference type="GO" id="GO:0050660">
    <property type="term" value="F:flavin adenine dinucleotide binding"/>
    <property type="evidence" value="ECO:0007669"/>
    <property type="project" value="InterPro"/>
</dbReference>
<dbReference type="SUPFAM" id="SSF54631">
    <property type="entry name" value="CBS-domain pair"/>
    <property type="match status" value="1"/>
</dbReference>
<evidence type="ECO:0000256" key="5">
    <source>
        <dbReference type="ARBA" id="ARBA00022737"/>
    </source>
</evidence>
<keyword evidence="4 11" id="KW-0812">Transmembrane</keyword>
<dbReference type="AlphaFoldDB" id="A0A2A9E8I7"/>
<comment type="subcellular location">
    <subcellularLocation>
        <location evidence="1">Cell membrane</location>
        <topology evidence="1">Multi-pass membrane protein</topology>
    </subcellularLocation>
</comment>
<comment type="similarity">
    <text evidence="2">Belongs to the UPF0053 family.</text>
</comment>
<keyword evidence="8 11" id="KW-0472">Membrane</keyword>
<feature type="transmembrane region" description="Helical" evidence="11">
    <location>
        <begin position="67"/>
        <end position="85"/>
    </location>
</feature>
<keyword evidence="5" id="KW-0677">Repeat</keyword>
<feature type="compositionally biased region" description="Basic and acidic residues" evidence="10">
    <location>
        <begin position="414"/>
        <end position="448"/>
    </location>
</feature>
<dbReference type="InterPro" id="IPR046342">
    <property type="entry name" value="CBS_dom_sf"/>
</dbReference>
<dbReference type="PANTHER" id="PTHR22777:SF32">
    <property type="entry name" value="UPF0053 INNER MEMBRANE PROTEIN YFJD"/>
    <property type="match status" value="1"/>
</dbReference>
<evidence type="ECO:0000313" key="14">
    <source>
        <dbReference type="Proteomes" id="UP000221394"/>
    </source>
</evidence>
<dbReference type="PANTHER" id="PTHR22777">
    <property type="entry name" value="HEMOLYSIN-RELATED"/>
    <property type="match status" value="1"/>
</dbReference>
<dbReference type="InterPro" id="IPR005170">
    <property type="entry name" value="Transptr-assoc_dom"/>
</dbReference>
<comment type="caution">
    <text evidence="13">The sequence shown here is derived from an EMBL/GenBank/DDBJ whole genome shotgun (WGS) entry which is preliminary data.</text>
</comment>
<dbReference type="CDD" id="cd04590">
    <property type="entry name" value="CBS_pair_CorC_HlyC_assoc"/>
    <property type="match status" value="1"/>
</dbReference>
<dbReference type="InterPro" id="IPR000644">
    <property type="entry name" value="CBS_dom"/>
</dbReference>
<dbReference type="GO" id="GO:0005886">
    <property type="term" value="C:plasma membrane"/>
    <property type="evidence" value="ECO:0007669"/>
    <property type="project" value="UniProtKB-SubCell"/>
</dbReference>
<keyword evidence="14" id="KW-1185">Reference proteome</keyword>
<dbReference type="EMBL" id="PDJH01000001">
    <property type="protein sequence ID" value="PFG35367.1"/>
    <property type="molecule type" value="Genomic_DNA"/>
</dbReference>
<dbReference type="InterPro" id="IPR016169">
    <property type="entry name" value="FAD-bd_PCMH_sub2"/>
</dbReference>
<dbReference type="Proteomes" id="UP000221394">
    <property type="component" value="Unassembled WGS sequence"/>
</dbReference>
<dbReference type="Pfam" id="PF00571">
    <property type="entry name" value="CBS"/>
    <property type="match status" value="2"/>
</dbReference>
<accession>A0A2A9E8I7</accession>
<gene>
    <name evidence="13" type="ORF">ATL41_0042</name>
</gene>
<evidence type="ECO:0000256" key="2">
    <source>
        <dbReference type="ARBA" id="ARBA00006337"/>
    </source>
</evidence>
<organism evidence="13 14">
    <name type="scientific">Flavimobilis soli</name>
    <dbReference type="NCBI Taxonomy" id="442709"/>
    <lineage>
        <taxon>Bacteria</taxon>
        <taxon>Bacillati</taxon>
        <taxon>Actinomycetota</taxon>
        <taxon>Actinomycetes</taxon>
        <taxon>Micrococcales</taxon>
        <taxon>Jonesiaceae</taxon>
        <taxon>Flavimobilis</taxon>
    </lineage>
</organism>
<dbReference type="RefSeq" id="WP_098456676.1">
    <property type="nucleotide sequence ID" value="NZ_PDJH01000001.1"/>
</dbReference>
<dbReference type="InterPro" id="IPR002550">
    <property type="entry name" value="CNNM"/>
</dbReference>
<evidence type="ECO:0000256" key="4">
    <source>
        <dbReference type="ARBA" id="ARBA00022692"/>
    </source>
</evidence>
<feature type="transmembrane region" description="Helical" evidence="11">
    <location>
        <begin position="6"/>
        <end position="30"/>
    </location>
</feature>
<evidence type="ECO:0000256" key="6">
    <source>
        <dbReference type="ARBA" id="ARBA00022989"/>
    </source>
</evidence>